<dbReference type="PATRIC" id="fig|1348663.4.peg.7513"/>
<dbReference type="Proteomes" id="UP000027178">
    <property type="component" value="Unassembled WGS sequence"/>
</dbReference>
<keyword evidence="2" id="KW-1185">Reference proteome</keyword>
<protein>
    <submittedName>
        <fullName evidence="1">Uncharacterized protein</fullName>
    </submittedName>
</protein>
<sequence>MVRSWVPQLFARYADGGALLADCPAVAGVGGPAAQRAARVLAQVCEGVGWVYRRLEPPSPVVAANVRWLAGYRHPRFGADGVLREAVLAAFAEPRPLADGVAAVGVPLRAGPMVFHLLWSGVLSAGLAERPLDAGTVVGRGVAA</sequence>
<evidence type="ECO:0000313" key="1">
    <source>
        <dbReference type="EMBL" id="KDN80464.1"/>
    </source>
</evidence>
<dbReference type="InterPro" id="IPR048000">
    <property type="entry name" value="TnsA-like"/>
</dbReference>
<comment type="caution">
    <text evidence="1">The sequence shown here is derived from an EMBL/GenBank/DDBJ whole genome shotgun (WGS) entry which is preliminary data.</text>
</comment>
<reference evidence="1 2" key="1">
    <citation type="submission" date="2014-05" db="EMBL/GenBank/DDBJ databases">
        <title>Draft Genome Sequence of Kitasatospora cheerisanensis KCTC 2395.</title>
        <authorList>
            <person name="Nam D.H."/>
        </authorList>
    </citation>
    <scope>NUCLEOTIDE SEQUENCE [LARGE SCALE GENOMIC DNA]</scope>
    <source>
        <strain evidence="1 2">KCTC 2395</strain>
    </source>
</reference>
<proteinExistence type="predicted"/>
<dbReference type="NCBIfam" id="NF033179">
    <property type="entry name" value="TnsA_like_Actin"/>
    <property type="match status" value="1"/>
</dbReference>
<gene>
    <name evidence="1" type="ORF">KCH_77960</name>
</gene>
<accession>A0A066YKJ8</accession>
<organism evidence="1 2">
    <name type="scientific">Kitasatospora cheerisanensis KCTC 2395</name>
    <dbReference type="NCBI Taxonomy" id="1348663"/>
    <lineage>
        <taxon>Bacteria</taxon>
        <taxon>Bacillati</taxon>
        <taxon>Actinomycetota</taxon>
        <taxon>Actinomycetes</taxon>
        <taxon>Kitasatosporales</taxon>
        <taxon>Streptomycetaceae</taxon>
        <taxon>Kitasatospora</taxon>
    </lineage>
</organism>
<evidence type="ECO:0000313" key="2">
    <source>
        <dbReference type="Proteomes" id="UP000027178"/>
    </source>
</evidence>
<dbReference type="AlphaFoldDB" id="A0A066YKJ8"/>
<dbReference type="eggNOG" id="ENOG50332IR">
    <property type="taxonomic scope" value="Bacteria"/>
</dbReference>
<name>A0A066YKJ8_9ACTN</name>
<dbReference type="EMBL" id="JNBY01000176">
    <property type="protein sequence ID" value="KDN80464.1"/>
    <property type="molecule type" value="Genomic_DNA"/>
</dbReference>
<dbReference type="HOGENOM" id="CLU_076597_0_0_11"/>